<dbReference type="Proteomes" id="UP000002572">
    <property type="component" value="Chromosome"/>
</dbReference>
<dbReference type="EMBL" id="CP002432">
    <property type="protein sequence ID" value="ADU67267.1"/>
    <property type="molecule type" value="Genomic_DNA"/>
</dbReference>
<organism evidence="1 2">
    <name type="scientific">Desulfurispirillum indicum (strain ATCC BAA-1389 / DSM 22839 / S5)</name>
    <dbReference type="NCBI Taxonomy" id="653733"/>
    <lineage>
        <taxon>Bacteria</taxon>
        <taxon>Pseudomonadati</taxon>
        <taxon>Chrysiogenota</taxon>
        <taxon>Chrysiogenia</taxon>
        <taxon>Chrysiogenales</taxon>
        <taxon>Chrysiogenaceae</taxon>
        <taxon>Desulfurispirillum</taxon>
    </lineage>
</organism>
<name>E6W6D2_DESIS</name>
<protein>
    <submittedName>
        <fullName evidence="1">Uncharacterized protein</fullName>
    </submittedName>
</protein>
<sequence length="245" mass="28212">MHDRIPTAFISFAATELTNNGLSGPKLVEITSAYAADFSVDIPHARYPFDAPNKRTALLDNLLKFSPKQQYQIIRELCDRLNANGDIAQLVTLKTKLFREYRDFADQDNLTAIHETQIIEARHWLADYPDAKKLFDEALEKHSHGVFQRNTLDDLRLALEILVRQIFGNHKTLENQISTIGQYVKDRGGSPQLANMFEKLVDYYTKYQNTYIKHDDAVITAEIEFVFELTSSFVKHFLRIRSAKS</sequence>
<dbReference type="InParanoid" id="E6W6D2"/>
<evidence type="ECO:0000313" key="2">
    <source>
        <dbReference type="Proteomes" id="UP000002572"/>
    </source>
</evidence>
<reference evidence="1 2" key="1">
    <citation type="submission" date="2010-12" db="EMBL/GenBank/DDBJ databases">
        <title>Complete sequence of Desulfurispirillum indicum S5.</title>
        <authorList>
            <consortium name="US DOE Joint Genome Institute"/>
            <person name="Lucas S."/>
            <person name="Copeland A."/>
            <person name="Lapidus A."/>
            <person name="Cheng J.-F."/>
            <person name="Goodwin L."/>
            <person name="Pitluck S."/>
            <person name="Chertkov O."/>
            <person name="Held B."/>
            <person name="Detter J.C."/>
            <person name="Han C."/>
            <person name="Tapia R."/>
            <person name="Land M."/>
            <person name="Hauser L."/>
            <person name="Kyrpides N."/>
            <person name="Ivanova N."/>
            <person name="Mikhailova N."/>
            <person name="Haggblom M."/>
            <person name="Rauschenbach I."/>
            <person name="Bini E."/>
            <person name="Woyke T."/>
        </authorList>
    </citation>
    <scope>NUCLEOTIDE SEQUENCE [LARGE SCALE GENOMIC DNA]</scope>
    <source>
        <strain evidence="2">ATCC BAA-1389 / DSM 22839 / S5</strain>
    </source>
</reference>
<proteinExistence type="predicted"/>
<gene>
    <name evidence="1" type="ordered locus">Selin_2555</name>
</gene>
<dbReference type="RefSeq" id="WP_013507136.1">
    <property type="nucleotide sequence ID" value="NC_014836.1"/>
</dbReference>
<dbReference type="HOGENOM" id="CLU_099753_0_0_0"/>
<dbReference type="STRING" id="653733.Selin_2555"/>
<dbReference type="KEGG" id="din:Selin_2555"/>
<keyword evidence="2" id="KW-1185">Reference proteome</keyword>
<dbReference type="AlphaFoldDB" id="E6W6D2"/>
<dbReference type="OrthoDB" id="5688165at2"/>
<evidence type="ECO:0000313" key="1">
    <source>
        <dbReference type="EMBL" id="ADU67267.1"/>
    </source>
</evidence>
<dbReference type="eggNOG" id="ENOG502ZCHU">
    <property type="taxonomic scope" value="Bacteria"/>
</dbReference>
<accession>E6W6D2</accession>